<keyword evidence="3" id="KW-1185">Reference proteome</keyword>
<keyword evidence="1" id="KW-0732">Signal</keyword>
<dbReference type="OrthoDB" id="8639774at2"/>
<evidence type="ECO:0000313" key="3">
    <source>
        <dbReference type="Proteomes" id="UP000044071"/>
    </source>
</evidence>
<reference evidence="2 3" key="1">
    <citation type="submission" date="2014-06" db="EMBL/GenBank/DDBJ databases">
        <authorList>
            <person name="Urmite Genomes Urmite Genomes"/>
        </authorList>
    </citation>
    <scope>NUCLEOTIDE SEQUENCE [LARGE SCALE GENOMIC DNA]</scope>
</reference>
<dbReference type="InterPro" id="IPR025737">
    <property type="entry name" value="FApF"/>
</dbReference>
<name>A0A078KSQ0_9GAMM</name>
<dbReference type="RefSeq" id="WP_043873977.1">
    <property type="nucleotide sequence ID" value="NZ_CCVW01000002.1"/>
</dbReference>
<dbReference type="AlphaFoldDB" id="A0A078KSQ0"/>
<feature type="signal peptide" evidence="1">
    <location>
        <begin position="1"/>
        <end position="24"/>
    </location>
</feature>
<dbReference type="eggNOG" id="COG4313">
    <property type="taxonomic scope" value="Bacteria"/>
</dbReference>
<proteinExistence type="predicted"/>
<sequence>MKRNQLLASFAGLLCLTLPSVALAYDEPVVNLGYTSFLDGGPPSGPGFYFQNYFQYYTANRLNDKNGNKLPFPENDLRVTADILQLIYLSTKKVLGANLGISAVLPSVLHARVNDGLPNPVLRAADGIGDLTIGPALQFDPIMRKNGQGPLFVQRFEFDVIVPIGHYDSEFSINPSANFWSINPYWASTLWITPKWAASMRLHYLWNAKNKDPSGFGPTVHSTQAGQAVFANIATDFAVTEKFHLGINSYVFNQFTNTRVNGQGVAGREEKVWAIGPGMLYGLTKNQFVFFNLYIERGARNHSQGTNGIIRYVLHFG</sequence>
<dbReference type="EMBL" id="CCSB01000002">
    <property type="protein sequence ID" value="CDZ77440.1"/>
    <property type="molecule type" value="Genomic_DNA"/>
</dbReference>
<organism evidence="2 3">
    <name type="scientific">Legionella massiliensis</name>
    <dbReference type="NCBI Taxonomy" id="1034943"/>
    <lineage>
        <taxon>Bacteria</taxon>
        <taxon>Pseudomonadati</taxon>
        <taxon>Pseudomonadota</taxon>
        <taxon>Gammaproteobacteria</taxon>
        <taxon>Legionellales</taxon>
        <taxon>Legionellaceae</taxon>
        <taxon>Legionella</taxon>
    </lineage>
</organism>
<protein>
    <submittedName>
        <fullName evidence="2">Protein involved in meta-pathway of phenol degradation</fullName>
    </submittedName>
</protein>
<dbReference type="Proteomes" id="UP000044071">
    <property type="component" value="Unassembled WGS sequence"/>
</dbReference>
<dbReference type="Pfam" id="PF13557">
    <property type="entry name" value="Phenol_MetA_deg"/>
    <property type="match status" value="1"/>
</dbReference>
<accession>A0A078KSQ0</accession>
<feature type="chain" id="PRO_5009743984" evidence="1">
    <location>
        <begin position="25"/>
        <end position="317"/>
    </location>
</feature>
<dbReference type="STRING" id="1034943.BN59_01723"/>
<evidence type="ECO:0000256" key="1">
    <source>
        <dbReference type="SAM" id="SignalP"/>
    </source>
</evidence>
<evidence type="ECO:0000313" key="2">
    <source>
        <dbReference type="EMBL" id="CDZ77440.1"/>
    </source>
</evidence>
<gene>
    <name evidence="2" type="ORF">BN59_01723</name>
</gene>